<evidence type="ECO:0000313" key="2">
    <source>
        <dbReference type="Proteomes" id="UP000030403"/>
    </source>
</evidence>
<gene>
    <name evidence="1" type="ORF">N783_14515</name>
</gene>
<sequence>MKKFMILLVLIIVLNSSQKIVDAGEININGEEVLFVFFSLPDGEAMLIQTGHGENYLVNTGSKISEEILLEQMNNLGVKQLDSIIFTNQNKTTCGNAPRLIKRYHVQQLIYSEDLSPMCTSEESTVQHALWKNGEKHEISPGLTFRVLPADTEDEMSLYIMYGKTSILYLASGRVEVEKDLIENGTIQAEILKVGDYARTQSPSIQLLEKVDPHVAMIYPLKGISPNEGLLERLNESWIDVYQLRKVGTTTIHCTLEDYDMHPK</sequence>
<dbReference type="EMBL" id="AVPF01000039">
    <property type="protein sequence ID" value="KGX85548.1"/>
    <property type="molecule type" value="Genomic_DNA"/>
</dbReference>
<reference evidence="1 2" key="1">
    <citation type="submission" date="2013-08" db="EMBL/GenBank/DDBJ databases">
        <authorList>
            <person name="Huang J."/>
            <person name="Wang G."/>
        </authorList>
    </citation>
    <scope>NUCLEOTIDE SEQUENCE [LARGE SCALE GENOMIC DNA]</scope>
    <source>
        <strain evidence="1 2">BH030004</strain>
    </source>
</reference>
<name>A0A0A5G348_9BACI</name>
<evidence type="ECO:0000313" key="1">
    <source>
        <dbReference type="EMBL" id="KGX85548.1"/>
    </source>
</evidence>
<dbReference type="SUPFAM" id="SSF56281">
    <property type="entry name" value="Metallo-hydrolase/oxidoreductase"/>
    <property type="match status" value="1"/>
</dbReference>
<evidence type="ECO:0008006" key="3">
    <source>
        <dbReference type="Google" id="ProtNLM"/>
    </source>
</evidence>
<dbReference type="RefSeq" id="WP_027447187.1">
    <property type="nucleotide sequence ID" value="NZ_AULJ01000050.1"/>
</dbReference>
<accession>A0A0A5G348</accession>
<dbReference type="PANTHER" id="PTHR30619:SF1">
    <property type="entry name" value="RECOMBINATION PROTEIN 2"/>
    <property type="match status" value="1"/>
</dbReference>
<keyword evidence="2" id="KW-1185">Reference proteome</keyword>
<dbReference type="eggNOG" id="COG2333">
    <property type="taxonomic scope" value="Bacteria"/>
</dbReference>
<dbReference type="AlphaFoldDB" id="A0A0A5G348"/>
<dbReference type="OrthoDB" id="2696637at2"/>
<dbReference type="InterPro" id="IPR036866">
    <property type="entry name" value="RibonucZ/Hydroxyglut_hydro"/>
</dbReference>
<comment type="caution">
    <text evidence="1">The sequence shown here is derived from an EMBL/GenBank/DDBJ whole genome shotgun (WGS) entry which is preliminary data.</text>
</comment>
<dbReference type="Proteomes" id="UP000030403">
    <property type="component" value="Unassembled WGS sequence"/>
</dbReference>
<dbReference type="STRING" id="1385511.GCA_000425225_03618"/>
<dbReference type="Gene3D" id="3.60.15.10">
    <property type="entry name" value="Ribonuclease Z/Hydroxyacylglutathione hydrolase-like"/>
    <property type="match status" value="1"/>
</dbReference>
<dbReference type="InterPro" id="IPR052159">
    <property type="entry name" value="Competence_DNA_uptake"/>
</dbReference>
<dbReference type="PANTHER" id="PTHR30619">
    <property type="entry name" value="DNA INTERNALIZATION/COMPETENCE PROTEIN COMEC/REC2"/>
    <property type="match status" value="1"/>
</dbReference>
<proteinExistence type="predicted"/>
<organism evidence="1 2">
    <name type="scientific">Pontibacillus marinus BH030004 = DSM 16465</name>
    <dbReference type="NCBI Taxonomy" id="1385511"/>
    <lineage>
        <taxon>Bacteria</taxon>
        <taxon>Bacillati</taxon>
        <taxon>Bacillota</taxon>
        <taxon>Bacilli</taxon>
        <taxon>Bacillales</taxon>
        <taxon>Bacillaceae</taxon>
        <taxon>Pontibacillus</taxon>
    </lineage>
</organism>
<protein>
    <recommendedName>
        <fullName evidence="3">Hydrolase</fullName>
    </recommendedName>
</protein>